<dbReference type="EMBL" id="OV170227">
    <property type="protein sequence ID" value="CAH0727834.1"/>
    <property type="molecule type" value="Genomic_DNA"/>
</dbReference>
<feature type="non-terminal residue" evidence="2">
    <location>
        <position position="139"/>
    </location>
</feature>
<dbReference type="Proteomes" id="UP000838878">
    <property type="component" value="Chromosome 7"/>
</dbReference>
<gene>
    <name evidence="2" type="ORF">BINO364_LOCUS13131</name>
</gene>
<dbReference type="OrthoDB" id="6236007at2759"/>
<dbReference type="CDD" id="cd19941">
    <property type="entry name" value="TIL"/>
    <property type="match status" value="1"/>
</dbReference>
<dbReference type="InterPro" id="IPR002919">
    <property type="entry name" value="TIL_dom"/>
</dbReference>
<keyword evidence="3" id="KW-1185">Reference proteome</keyword>
<proteinExistence type="predicted"/>
<reference evidence="2" key="1">
    <citation type="submission" date="2021-12" db="EMBL/GenBank/DDBJ databases">
        <authorList>
            <person name="Martin H S."/>
        </authorList>
    </citation>
    <scope>NUCLEOTIDE SEQUENCE</scope>
</reference>
<dbReference type="Gene3D" id="2.10.25.10">
    <property type="entry name" value="Laminin"/>
    <property type="match status" value="1"/>
</dbReference>
<sequence length="139" mass="15115">MQGVQAPPNSQLRTGNICGPNASPKDRIDCSSDCCPEADGQATACPDPCATSCKCDITYRRAPDGICIPSRDCPPIPCGENEEFVSCPTCFESCANARPDGRICPFYSTGTVVCNPKCRCKDNYWRNNDNKCVPYDQCQ</sequence>
<organism evidence="2 3">
    <name type="scientific">Brenthis ino</name>
    <name type="common">lesser marbled fritillary</name>
    <dbReference type="NCBI Taxonomy" id="405034"/>
    <lineage>
        <taxon>Eukaryota</taxon>
        <taxon>Metazoa</taxon>
        <taxon>Ecdysozoa</taxon>
        <taxon>Arthropoda</taxon>
        <taxon>Hexapoda</taxon>
        <taxon>Insecta</taxon>
        <taxon>Pterygota</taxon>
        <taxon>Neoptera</taxon>
        <taxon>Endopterygota</taxon>
        <taxon>Lepidoptera</taxon>
        <taxon>Glossata</taxon>
        <taxon>Ditrysia</taxon>
        <taxon>Papilionoidea</taxon>
        <taxon>Nymphalidae</taxon>
        <taxon>Heliconiinae</taxon>
        <taxon>Argynnini</taxon>
        <taxon>Brenthis</taxon>
    </lineage>
</organism>
<evidence type="ECO:0000313" key="3">
    <source>
        <dbReference type="Proteomes" id="UP000838878"/>
    </source>
</evidence>
<dbReference type="SUPFAM" id="SSF57567">
    <property type="entry name" value="Serine protease inhibitors"/>
    <property type="match status" value="1"/>
</dbReference>
<name>A0A8J9UZZ5_9NEOP</name>
<protein>
    <recommendedName>
        <fullName evidence="1">TIL domain-containing protein</fullName>
    </recommendedName>
</protein>
<accession>A0A8J9UZZ5</accession>
<dbReference type="AlphaFoldDB" id="A0A8J9UZZ5"/>
<evidence type="ECO:0000313" key="2">
    <source>
        <dbReference type="EMBL" id="CAH0727834.1"/>
    </source>
</evidence>
<dbReference type="Pfam" id="PF01826">
    <property type="entry name" value="TIL"/>
    <property type="match status" value="1"/>
</dbReference>
<feature type="domain" description="TIL" evidence="1">
    <location>
        <begin position="78"/>
        <end position="138"/>
    </location>
</feature>
<dbReference type="InterPro" id="IPR036084">
    <property type="entry name" value="Ser_inhib-like_sf"/>
</dbReference>
<evidence type="ECO:0000259" key="1">
    <source>
        <dbReference type="Pfam" id="PF01826"/>
    </source>
</evidence>